<evidence type="ECO:0000313" key="3">
    <source>
        <dbReference type="EMBL" id="NIH93160.1"/>
    </source>
</evidence>
<dbReference type="SUPFAM" id="SSF88697">
    <property type="entry name" value="PUA domain-like"/>
    <property type="match status" value="1"/>
</dbReference>
<name>A0A7X5R4I1_9MYCO</name>
<dbReference type="Gene3D" id="3.10.590.10">
    <property type="entry name" value="ph1033 like domains"/>
    <property type="match status" value="1"/>
</dbReference>
<dbReference type="Proteomes" id="UP000547444">
    <property type="component" value="Unassembled WGS sequence"/>
</dbReference>
<dbReference type="NCBIfam" id="NF002616">
    <property type="entry name" value="PRK02268.1-2"/>
    <property type="match status" value="1"/>
</dbReference>
<evidence type="ECO:0000313" key="4">
    <source>
        <dbReference type="Proteomes" id="UP000547444"/>
    </source>
</evidence>
<dbReference type="InterPro" id="IPR015947">
    <property type="entry name" value="PUA-like_sf"/>
</dbReference>
<keyword evidence="4" id="KW-1185">Reference proteome</keyword>
<dbReference type="Pfam" id="PF01878">
    <property type="entry name" value="EVE"/>
    <property type="match status" value="1"/>
</dbReference>
<sequence length="140" mass="16081">MTYWINTVSRGHVERGVAGGFTQANHGKPHGLRRLARDDWIAFYSPKTDYPEGAPLQAFTALGRVSDDAPYQADNEHWRRRVEFVTCTETPIRALLDRLDFIVDKARWGYRFRFGLFSIEQSDFEVIRAAMRPGVNAVPH</sequence>
<dbReference type="InterPro" id="IPR022996">
    <property type="entry name" value="UPF0310"/>
</dbReference>
<dbReference type="RefSeq" id="WP_167154593.1">
    <property type="nucleotide sequence ID" value="NZ_JAANOW010000001.1"/>
</dbReference>
<feature type="domain" description="EVE" evidence="2">
    <location>
        <begin position="2"/>
        <end position="129"/>
    </location>
</feature>
<evidence type="ECO:0000259" key="2">
    <source>
        <dbReference type="Pfam" id="PF01878"/>
    </source>
</evidence>
<organism evidence="3 4">
    <name type="scientific">Mycolicibacterium fluoranthenivorans</name>
    <dbReference type="NCBI Taxonomy" id="258505"/>
    <lineage>
        <taxon>Bacteria</taxon>
        <taxon>Bacillati</taxon>
        <taxon>Actinomycetota</taxon>
        <taxon>Actinomycetes</taxon>
        <taxon>Mycobacteriales</taxon>
        <taxon>Mycobacteriaceae</taxon>
        <taxon>Mycolicibacterium</taxon>
    </lineage>
</organism>
<accession>A0A7X5R4I1</accession>
<dbReference type="HAMAP" id="MF_00771">
    <property type="entry name" value="UPF0310"/>
    <property type="match status" value="1"/>
</dbReference>
<dbReference type="EMBL" id="JAANOW010000001">
    <property type="protein sequence ID" value="NIH93160.1"/>
    <property type="molecule type" value="Genomic_DNA"/>
</dbReference>
<protein>
    <recommendedName>
        <fullName evidence="1">UPF0310 protein FHU31_000116</fullName>
    </recommendedName>
</protein>
<gene>
    <name evidence="3" type="ORF">FHU31_000116</name>
</gene>
<reference evidence="3 4" key="1">
    <citation type="submission" date="2020-03" db="EMBL/GenBank/DDBJ databases">
        <title>Sequencing the genomes of 1000 actinobacteria strains.</title>
        <authorList>
            <person name="Klenk H.-P."/>
        </authorList>
    </citation>
    <scope>NUCLEOTIDE SEQUENCE [LARGE SCALE GENOMIC DNA]</scope>
    <source>
        <strain evidence="3 4">DSM 44556</strain>
    </source>
</reference>
<evidence type="ECO:0000256" key="1">
    <source>
        <dbReference type="HAMAP-Rule" id="MF_00771"/>
    </source>
</evidence>
<comment type="similarity">
    <text evidence="1">Belongs to the UPF0310 family.</text>
</comment>
<dbReference type="CDD" id="cd21132">
    <property type="entry name" value="EVE-like"/>
    <property type="match status" value="1"/>
</dbReference>
<comment type="caution">
    <text evidence="3">The sequence shown here is derived from an EMBL/GenBank/DDBJ whole genome shotgun (WGS) entry which is preliminary data.</text>
</comment>
<proteinExistence type="inferred from homology"/>
<dbReference type="AlphaFoldDB" id="A0A7X5R4I1"/>
<dbReference type="InterPro" id="IPR002740">
    <property type="entry name" value="EVE_domain"/>
</dbReference>